<comment type="caution">
    <text evidence="1">The sequence shown here is derived from an EMBL/GenBank/DDBJ whole genome shotgun (WGS) entry which is preliminary data.</text>
</comment>
<evidence type="ECO:0000313" key="2">
    <source>
        <dbReference type="Proteomes" id="UP000005466"/>
    </source>
</evidence>
<gene>
    <name evidence="1" type="ORF">Pgy4_41224</name>
</gene>
<feature type="non-terminal residue" evidence="1">
    <location>
        <position position="31"/>
    </location>
</feature>
<evidence type="ECO:0000313" key="1">
    <source>
        <dbReference type="EMBL" id="EGH19412.1"/>
    </source>
</evidence>
<dbReference type="Proteomes" id="UP000005466">
    <property type="component" value="Unassembled WGS sequence"/>
</dbReference>
<reference evidence="1 2" key="1">
    <citation type="journal article" date="2011" name="PLoS Pathog.">
        <title>Dynamic evolution of pathogenicity revealed by sequencing and comparative genomics of 19 Pseudomonas syringae isolates.</title>
        <authorList>
            <person name="Baltrus D.A."/>
            <person name="Nishimura M.T."/>
            <person name="Romanchuk A."/>
            <person name="Chang J.H."/>
            <person name="Mukhtar M.S."/>
            <person name="Cherkis K."/>
            <person name="Roach J."/>
            <person name="Grant S.R."/>
            <person name="Jones C.D."/>
            <person name="Dangl J.L."/>
        </authorList>
    </citation>
    <scope>NUCLEOTIDE SEQUENCE [LARGE SCALE GENOMIC DNA]</scope>
    <source>
        <strain evidence="2">race 4</strain>
    </source>
</reference>
<accession>F3CJH0</accession>
<dbReference type="AlphaFoldDB" id="F3CJH0"/>
<proteinExistence type="predicted"/>
<name>F3CJH0_PSESG</name>
<sequence length="31" mass="3567">MTSTQARLWQRLAHTAVNGVELMRELGRRQG</sequence>
<dbReference type="HOGENOM" id="CLU_3407629_0_0_6"/>
<organism evidence="1 2">
    <name type="scientific">Pseudomonas savastanoi pv. glycinea str. race 4</name>
    <dbReference type="NCBI Taxonomy" id="875330"/>
    <lineage>
        <taxon>Bacteria</taxon>
        <taxon>Pseudomonadati</taxon>
        <taxon>Pseudomonadota</taxon>
        <taxon>Gammaproteobacteria</taxon>
        <taxon>Pseudomonadales</taxon>
        <taxon>Pseudomonadaceae</taxon>
        <taxon>Pseudomonas</taxon>
    </lineage>
</organism>
<protein>
    <submittedName>
        <fullName evidence="1">Yersiniabactin polyketide/non-ribosomal peptide synthetase</fullName>
    </submittedName>
</protein>
<dbReference type="EMBL" id="ADWY01004040">
    <property type="protein sequence ID" value="EGH19412.1"/>
    <property type="molecule type" value="Genomic_DNA"/>
</dbReference>